<organism evidence="1 2">
    <name type="scientific">Roseibium polysiphoniae</name>
    <dbReference type="NCBI Taxonomy" id="2571221"/>
    <lineage>
        <taxon>Bacteria</taxon>
        <taxon>Pseudomonadati</taxon>
        <taxon>Pseudomonadota</taxon>
        <taxon>Alphaproteobacteria</taxon>
        <taxon>Hyphomicrobiales</taxon>
        <taxon>Stappiaceae</taxon>
        <taxon>Roseibium</taxon>
    </lineage>
</organism>
<name>A0ABR9C728_9HYPH</name>
<evidence type="ECO:0008006" key="3">
    <source>
        <dbReference type="Google" id="ProtNLM"/>
    </source>
</evidence>
<evidence type="ECO:0000313" key="2">
    <source>
        <dbReference type="Proteomes" id="UP000615687"/>
    </source>
</evidence>
<keyword evidence="2" id="KW-1185">Reference proteome</keyword>
<protein>
    <recommendedName>
        <fullName evidence="3">Tat pathway signal sequence domain protein</fullName>
    </recommendedName>
</protein>
<comment type="caution">
    <text evidence="1">The sequence shown here is derived from an EMBL/GenBank/DDBJ whole genome shotgun (WGS) entry which is preliminary data.</text>
</comment>
<accession>A0ABR9C728</accession>
<proteinExistence type="predicted"/>
<gene>
    <name evidence="1" type="ORF">IG617_05305</name>
</gene>
<dbReference type="Proteomes" id="UP000615687">
    <property type="component" value="Unassembled WGS sequence"/>
</dbReference>
<sequence length="159" mass="16958">MRIFLQKTLGWGRQLGQRTNLGLAAGLLYALATPHMVKAAENTLELELNRAAQTDSGCMLTFVAANKTGQALNGVAYEFVLFDADGLVDLMTAFDFGAMPEQKTVVRQFELAGAQCPAISQILVNGAARCDLANPAEAADDTCVSSLATKSRTDIAFIK</sequence>
<evidence type="ECO:0000313" key="1">
    <source>
        <dbReference type="EMBL" id="MBD8875703.1"/>
    </source>
</evidence>
<dbReference type="EMBL" id="JACYXJ010000002">
    <property type="protein sequence ID" value="MBD8875703.1"/>
    <property type="molecule type" value="Genomic_DNA"/>
</dbReference>
<dbReference type="RefSeq" id="WP_192108020.1">
    <property type="nucleotide sequence ID" value="NZ_JACYXJ010000002.1"/>
</dbReference>
<reference evidence="1 2" key="1">
    <citation type="submission" date="2020-09" db="EMBL/GenBank/DDBJ databases">
        <title>The genome sequence of type strain Labrenzia polysiphoniae KACC 19711.</title>
        <authorList>
            <person name="Liu Y."/>
        </authorList>
    </citation>
    <scope>NUCLEOTIDE SEQUENCE [LARGE SCALE GENOMIC DNA]</scope>
    <source>
        <strain evidence="1 2">KACC 19711</strain>
    </source>
</reference>